<dbReference type="EMBL" id="FOAK01000006">
    <property type="protein sequence ID" value="SEK84759.1"/>
    <property type="molecule type" value="Genomic_DNA"/>
</dbReference>
<name>A0A1H7KD70_9EURY</name>
<evidence type="ECO:0000313" key="3">
    <source>
        <dbReference type="Proteomes" id="UP000199506"/>
    </source>
</evidence>
<proteinExistence type="predicted"/>
<dbReference type="AlphaFoldDB" id="A0A1H7KD70"/>
<feature type="transmembrane region" description="Helical" evidence="1">
    <location>
        <begin position="352"/>
        <end position="373"/>
    </location>
</feature>
<keyword evidence="1" id="KW-1133">Transmembrane helix</keyword>
<gene>
    <name evidence="2" type="ORF">SAMN05216439_1551</name>
</gene>
<reference evidence="2 3" key="1">
    <citation type="submission" date="2016-10" db="EMBL/GenBank/DDBJ databases">
        <authorList>
            <person name="de Groot N.N."/>
        </authorList>
    </citation>
    <scope>NUCLEOTIDE SEQUENCE [LARGE SCALE GENOMIC DNA]</scope>
    <source>
        <strain evidence="2 3">DSM 11978</strain>
    </source>
</reference>
<dbReference type="Proteomes" id="UP000199506">
    <property type="component" value="Unassembled WGS sequence"/>
</dbReference>
<evidence type="ECO:0000256" key="1">
    <source>
        <dbReference type="SAM" id="Phobius"/>
    </source>
</evidence>
<protein>
    <recommendedName>
        <fullName evidence="4">Adhesin</fullName>
    </recommendedName>
</protein>
<organism evidence="2 3">
    <name type="scientific">Methanobrevibacter gottschalkii</name>
    <dbReference type="NCBI Taxonomy" id="190974"/>
    <lineage>
        <taxon>Archaea</taxon>
        <taxon>Methanobacteriati</taxon>
        <taxon>Methanobacteriota</taxon>
        <taxon>Methanomada group</taxon>
        <taxon>Methanobacteria</taxon>
        <taxon>Methanobacteriales</taxon>
        <taxon>Methanobacteriaceae</taxon>
        <taxon>Methanobrevibacter</taxon>
    </lineage>
</organism>
<keyword evidence="1" id="KW-0812">Transmembrane</keyword>
<dbReference type="OrthoDB" id="77273at2157"/>
<keyword evidence="1" id="KW-0472">Membrane</keyword>
<evidence type="ECO:0008006" key="4">
    <source>
        <dbReference type="Google" id="ProtNLM"/>
    </source>
</evidence>
<accession>A0A1H7KD70</accession>
<evidence type="ECO:0000313" key="2">
    <source>
        <dbReference type="EMBL" id="SEK84759.1"/>
    </source>
</evidence>
<sequence>MKKQIAIILMILLIAAPIVQGVCASKTAFITSDNLIDEKTDTNMLNSIKNYVEEISNGEIQVIVDNEAPGPGEGWRSISVTSDVSIDIAASDAGNYIQLASAATAGNKQIIFINTGDFDLDNHSNFLRRAWDDNYSNESLAGVRDPGTLLNNAGIQYIQLAKDYPDNIDNNGLLDKYDDKMNHEIAEKIVNIVNNYDNSSTKELSDNLIVKNKISPKGMADASKMLVESGDKEMNGPYGSYSTPQLLYQTSTYLNGDGIDIPKDYKKPDNPLGISFLTKDTYSVYDYFKMAGIVKNYMDANGKAPDSIEYEGAHISYYDLTYNFAKIVQNHTDANHMGFESEYHFDKVNDSILLHILPFVLIFVVLFLAYMLMKRIKRFKRK</sequence>
<dbReference type="RefSeq" id="WP_069574808.1">
    <property type="nucleotide sequence ID" value="NZ_FOAK01000006.1"/>
</dbReference>